<accession>A0AAV6UU49</accession>
<name>A0AAV6UU49_9ARAC</name>
<organism evidence="1 2">
    <name type="scientific">Oedothorax gibbosus</name>
    <dbReference type="NCBI Taxonomy" id="931172"/>
    <lineage>
        <taxon>Eukaryota</taxon>
        <taxon>Metazoa</taxon>
        <taxon>Ecdysozoa</taxon>
        <taxon>Arthropoda</taxon>
        <taxon>Chelicerata</taxon>
        <taxon>Arachnida</taxon>
        <taxon>Araneae</taxon>
        <taxon>Araneomorphae</taxon>
        <taxon>Entelegynae</taxon>
        <taxon>Araneoidea</taxon>
        <taxon>Linyphiidae</taxon>
        <taxon>Erigoninae</taxon>
        <taxon>Oedothorax</taxon>
    </lineage>
</organism>
<proteinExistence type="predicted"/>
<evidence type="ECO:0000313" key="2">
    <source>
        <dbReference type="Proteomes" id="UP000827092"/>
    </source>
</evidence>
<sequence length="103" mass="11724">MGGYVSNNNDKYKRKVTHFGFFGRFFLLHPPMHDSSWLERDPLERAFSRSIFSQVTLSLAATAGRVLVESPMTSESQPLSRRLWGAGWVAMDTSGRSLWRGED</sequence>
<gene>
    <name evidence="1" type="ORF">JTE90_011699</name>
</gene>
<keyword evidence="2" id="KW-1185">Reference proteome</keyword>
<dbReference type="Proteomes" id="UP000827092">
    <property type="component" value="Unassembled WGS sequence"/>
</dbReference>
<protein>
    <submittedName>
        <fullName evidence="1">Uncharacterized protein</fullName>
    </submittedName>
</protein>
<reference evidence="1 2" key="1">
    <citation type="journal article" date="2022" name="Nat. Ecol. Evol.">
        <title>A masculinizing supergene underlies an exaggerated male reproductive morph in a spider.</title>
        <authorList>
            <person name="Hendrickx F."/>
            <person name="De Corte Z."/>
            <person name="Sonet G."/>
            <person name="Van Belleghem S.M."/>
            <person name="Kostlbacher S."/>
            <person name="Vangestel C."/>
        </authorList>
    </citation>
    <scope>NUCLEOTIDE SEQUENCE [LARGE SCALE GENOMIC DNA]</scope>
    <source>
        <strain evidence="1">W744_W776</strain>
    </source>
</reference>
<evidence type="ECO:0000313" key="1">
    <source>
        <dbReference type="EMBL" id="KAG8187337.1"/>
    </source>
</evidence>
<comment type="caution">
    <text evidence="1">The sequence shown here is derived from an EMBL/GenBank/DDBJ whole genome shotgun (WGS) entry which is preliminary data.</text>
</comment>
<dbReference type="EMBL" id="JAFNEN010000274">
    <property type="protein sequence ID" value="KAG8187337.1"/>
    <property type="molecule type" value="Genomic_DNA"/>
</dbReference>
<dbReference type="AlphaFoldDB" id="A0AAV6UU49"/>